<keyword evidence="4" id="KW-0812">Transmembrane</keyword>
<keyword evidence="3" id="KW-0808">Transferase</keyword>
<name>A0A1W6CWB4_9RHOB</name>
<dbReference type="STRING" id="1945662.B0A89_05605"/>
<dbReference type="GO" id="GO:0016757">
    <property type="term" value="F:glycosyltransferase activity"/>
    <property type="evidence" value="ECO:0007669"/>
    <property type="project" value="UniProtKB-KW"/>
</dbReference>
<protein>
    <recommendedName>
        <fullName evidence="9">Glycosyl transferase family 2</fullName>
    </recommendedName>
</protein>
<keyword evidence="8" id="KW-1185">Reference proteome</keyword>
<keyword evidence="5" id="KW-1133">Transmembrane helix</keyword>
<dbReference type="AlphaFoldDB" id="A0A1W6CWB4"/>
<evidence type="ECO:0000256" key="5">
    <source>
        <dbReference type="ARBA" id="ARBA00022989"/>
    </source>
</evidence>
<dbReference type="OrthoDB" id="1997677at2"/>
<dbReference type="RefSeq" id="WP_085377289.1">
    <property type="nucleotide sequence ID" value="NZ_CP020612.1"/>
</dbReference>
<proteinExistence type="predicted"/>
<comment type="subcellular location">
    <subcellularLocation>
        <location evidence="1">Membrane</location>
        <topology evidence="1">Single-pass membrane protein</topology>
    </subcellularLocation>
</comment>
<evidence type="ECO:0000256" key="6">
    <source>
        <dbReference type="ARBA" id="ARBA00023136"/>
    </source>
</evidence>
<gene>
    <name evidence="7" type="ORF">B0A89_05605</name>
</gene>
<keyword evidence="6" id="KW-0472">Membrane</keyword>
<organism evidence="7 8">
    <name type="scientific">Paracoccus contaminans</name>
    <dbReference type="NCBI Taxonomy" id="1945662"/>
    <lineage>
        <taxon>Bacteria</taxon>
        <taxon>Pseudomonadati</taxon>
        <taxon>Pseudomonadota</taxon>
        <taxon>Alphaproteobacteria</taxon>
        <taxon>Rhodobacterales</taxon>
        <taxon>Paracoccaceae</taxon>
        <taxon>Paracoccus</taxon>
    </lineage>
</organism>
<reference evidence="7 8" key="1">
    <citation type="submission" date="2017-03" db="EMBL/GenBank/DDBJ databases">
        <title>Genome sequence of Paracoccus contaminans isolated from a water microcosm.</title>
        <authorList>
            <person name="Aurass P."/>
            <person name="Karste S."/>
            <person name="Trost E."/>
            <person name="Glaeser S.P."/>
            <person name="Kaempfer P."/>
            <person name="Flieger A."/>
        </authorList>
    </citation>
    <scope>NUCLEOTIDE SEQUENCE [LARGE SCALE GENOMIC DNA]</scope>
    <source>
        <strain evidence="8">RKI 16-01929T\LMG 29738T\CCM 8701T\CIP 111112T</strain>
    </source>
</reference>
<keyword evidence="2" id="KW-0328">Glycosyltransferase</keyword>
<evidence type="ECO:0000313" key="8">
    <source>
        <dbReference type="Proteomes" id="UP000193017"/>
    </source>
</evidence>
<evidence type="ECO:0000256" key="3">
    <source>
        <dbReference type="ARBA" id="ARBA00022679"/>
    </source>
</evidence>
<dbReference type="GO" id="GO:0016020">
    <property type="term" value="C:membrane"/>
    <property type="evidence" value="ECO:0007669"/>
    <property type="project" value="UniProtKB-SubCell"/>
</dbReference>
<dbReference type="KEGG" id="pcon:B0A89_05605"/>
<dbReference type="EMBL" id="CP020612">
    <property type="protein sequence ID" value="ARJ69173.1"/>
    <property type="molecule type" value="Genomic_DNA"/>
</dbReference>
<dbReference type="InterPro" id="IPR029044">
    <property type="entry name" value="Nucleotide-diphossugar_trans"/>
</dbReference>
<dbReference type="PANTHER" id="PTHR21461">
    <property type="entry name" value="GLYCOSYLTRANSFERASE FAMILY 92 PROTEIN"/>
    <property type="match status" value="1"/>
</dbReference>
<evidence type="ECO:0000256" key="2">
    <source>
        <dbReference type="ARBA" id="ARBA00022676"/>
    </source>
</evidence>
<dbReference type="Pfam" id="PF01697">
    <property type="entry name" value="Glyco_transf_92"/>
    <property type="match status" value="1"/>
</dbReference>
<dbReference type="SUPFAM" id="SSF53448">
    <property type="entry name" value="Nucleotide-diphospho-sugar transferases"/>
    <property type="match status" value="1"/>
</dbReference>
<evidence type="ECO:0008006" key="9">
    <source>
        <dbReference type="Google" id="ProtNLM"/>
    </source>
</evidence>
<evidence type="ECO:0000256" key="1">
    <source>
        <dbReference type="ARBA" id="ARBA00004167"/>
    </source>
</evidence>
<dbReference type="Proteomes" id="UP000193017">
    <property type="component" value="Chromosome"/>
</dbReference>
<dbReference type="GO" id="GO:0005737">
    <property type="term" value="C:cytoplasm"/>
    <property type="evidence" value="ECO:0007669"/>
    <property type="project" value="TreeGrafter"/>
</dbReference>
<accession>A0A1W6CWB4</accession>
<dbReference type="PANTHER" id="PTHR21461:SF69">
    <property type="entry name" value="GLYCOSYLTRANSFERASE FAMILY 92 PROTEIN"/>
    <property type="match status" value="1"/>
</dbReference>
<evidence type="ECO:0000313" key="7">
    <source>
        <dbReference type="EMBL" id="ARJ69173.1"/>
    </source>
</evidence>
<dbReference type="InterPro" id="IPR008166">
    <property type="entry name" value="Glyco_transf_92"/>
</dbReference>
<evidence type="ECO:0000256" key="4">
    <source>
        <dbReference type="ARBA" id="ARBA00022692"/>
    </source>
</evidence>
<sequence length="454" mass="50288">MKLPPLGVAMAAITKNEGPFIAEWVAYHYLLGVEHFFIYDNGSSDTTAAELTPFVNCGIVTLIHWPLFPGQIEAYQHALAVLGPNCDWMGFLDIDEFVALPAELSLPAFLGAQSPDTDEVVLFWRMYGHSGHHARPAGLTIQNFTRCDPAIWQISKCFVRPDRVRLMHIHHAETVNRTSVDELGRPVRQVWMHERDAPTAQRVAVNHYFTRSYDDYRAKIARGQADGRSEKKLEPFEKWDFRHVDDRIVRMGPAVARLLDIVRDRGRQPMRYGNLTRFGVTGSDRNFVVASQSAVKAHLGALEALGVTGRLQHTNHGTAITTPDAPGDPLPLEALDRMCRAVPSAGRLMLPENPAAPAALDPSGLAMPEDIVGTVWAAAIIDVQARGWVEFAASGHLRDGRSVTQRRRQSLPETGRVLTLMTVTAEPFIPTAFTTLSSDPSAVQVRECRVFAAH</sequence>